<dbReference type="InterPro" id="IPR051064">
    <property type="entry name" value="SEC14/CRAL-TRIO_domain"/>
</dbReference>
<evidence type="ECO:0000313" key="3">
    <source>
        <dbReference type="EMBL" id="KAK3782040.1"/>
    </source>
</evidence>
<dbReference type="EMBL" id="JAWDGP010002547">
    <property type="protein sequence ID" value="KAK3782040.1"/>
    <property type="molecule type" value="Genomic_DNA"/>
</dbReference>
<gene>
    <name evidence="3" type="ORF">RRG08_027214</name>
</gene>
<dbReference type="Gene3D" id="3.40.525.10">
    <property type="entry name" value="CRAL-TRIO lipid binding domain"/>
    <property type="match status" value="1"/>
</dbReference>
<sequence>METATGTISPEKKQKNEKEDEVRKGKERRLERLQSRLAHLTRKPYYDGHLDLSRENLARWLDAAENRDMLAAARLRASTESRRRVHRTLMASTYTPSHVMHKHFGGGMCGLDRDGSPVYFLLLGLTDMLGILESCTKEQFLVFWSLKFEAMIDQLKEQKREGKKNIHNVLLIVDFKGCNMHTFCWAALEAWAKATQIYEDLNPGLFKEIVLINASNALPIIHRTIYPAFKYNFRDRVTMIGAANMLKHLLVRMEKHEIPAYLGGYKCDVDNNPYCKQAIVWPLKVPQWRYLTNPCLPAYVIDLTVEAGGIRKEKLKVPVAGTRITWRLHNVTHPVLLVVTPPDPPPAPDSCRNPLQKPLPLFMTILKKQEGQQAGAVHCSNPGIYSFVLDNRKDMIHTVRAKVKLDVVTPAGYIASLEDQLPVGDSINFYRPITNAERKRRKDISLLCNGYASCKINANY</sequence>
<dbReference type="SUPFAM" id="SSF52087">
    <property type="entry name" value="CRAL/TRIO domain"/>
    <property type="match status" value="1"/>
</dbReference>
<reference evidence="3" key="1">
    <citation type="journal article" date="2023" name="G3 (Bethesda)">
        <title>A reference genome for the long-term kleptoplast-retaining sea slug Elysia crispata morphotype clarki.</title>
        <authorList>
            <person name="Eastman K.E."/>
            <person name="Pendleton A.L."/>
            <person name="Shaikh M.A."/>
            <person name="Suttiyut T."/>
            <person name="Ogas R."/>
            <person name="Tomko P."/>
            <person name="Gavelis G."/>
            <person name="Widhalm J.R."/>
            <person name="Wisecaver J.H."/>
        </authorList>
    </citation>
    <scope>NUCLEOTIDE SEQUENCE</scope>
    <source>
        <strain evidence="3">ECLA1</strain>
    </source>
</reference>
<dbReference type="PANTHER" id="PTHR23324:SF83">
    <property type="entry name" value="SEC14-LIKE PROTEIN 2"/>
    <property type="match status" value="1"/>
</dbReference>
<dbReference type="GO" id="GO:0005737">
    <property type="term" value="C:cytoplasm"/>
    <property type="evidence" value="ECO:0007669"/>
    <property type="project" value="TreeGrafter"/>
</dbReference>
<dbReference type="CDD" id="cd00170">
    <property type="entry name" value="SEC14"/>
    <property type="match status" value="1"/>
</dbReference>
<feature type="compositionally biased region" description="Basic and acidic residues" evidence="1">
    <location>
        <begin position="10"/>
        <end position="28"/>
    </location>
</feature>
<keyword evidence="4" id="KW-1185">Reference proteome</keyword>
<dbReference type="SMART" id="SM00516">
    <property type="entry name" value="SEC14"/>
    <property type="match status" value="1"/>
</dbReference>
<dbReference type="PROSITE" id="PS50191">
    <property type="entry name" value="CRAL_TRIO"/>
    <property type="match status" value="1"/>
</dbReference>
<dbReference type="PANTHER" id="PTHR23324">
    <property type="entry name" value="SEC14 RELATED PROTEIN"/>
    <property type="match status" value="1"/>
</dbReference>
<dbReference type="InterPro" id="IPR001251">
    <property type="entry name" value="CRAL-TRIO_dom"/>
</dbReference>
<evidence type="ECO:0000256" key="1">
    <source>
        <dbReference type="SAM" id="MobiDB-lite"/>
    </source>
</evidence>
<feature type="domain" description="CRAL-TRIO" evidence="2">
    <location>
        <begin position="96"/>
        <end position="270"/>
    </location>
</feature>
<dbReference type="Proteomes" id="UP001283361">
    <property type="component" value="Unassembled WGS sequence"/>
</dbReference>
<dbReference type="Pfam" id="PF00650">
    <property type="entry name" value="CRAL_TRIO"/>
    <property type="match status" value="1"/>
</dbReference>
<organism evidence="3 4">
    <name type="scientific">Elysia crispata</name>
    <name type="common">lettuce slug</name>
    <dbReference type="NCBI Taxonomy" id="231223"/>
    <lineage>
        <taxon>Eukaryota</taxon>
        <taxon>Metazoa</taxon>
        <taxon>Spiralia</taxon>
        <taxon>Lophotrochozoa</taxon>
        <taxon>Mollusca</taxon>
        <taxon>Gastropoda</taxon>
        <taxon>Heterobranchia</taxon>
        <taxon>Euthyneura</taxon>
        <taxon>Panpulmonata</taxon>
        <taxon>Sacoglossa</taxon>
        <taxon>Placobranchoidea</taxon>
        <taxon>Plakobranchidae</taxon>
        <taxon>Elysia</taxon>
    </lineage>
</organism>
<proteinExistence type="predicted"/>
<dbReference type="Gene3D" id="2.60.120.680">
    <property type="entry name" value="GOLD domain"/>
    <property type="match status" value="1"/>
</dbReference>
<comment type="caution">
    <text evidence="3">The sequence shown here is derived from an EMBL/GenBank/DDBJ whole genome shotgun (WGS) entry which is preliminary data.</text>
</comment>
<evidence type="ECO:0000259" key="2">
    <source>
        <dbReference type="PROSITE" id="PS50191"/>
    </source>
</evidence>
<dbReference type="AlphaFoldDB" id="A0AAE1DTS2"/>
<feature type="region of interest" description="Disordered" evidence="1">
    <location>
        <begin position="1"/>
        <end position="28"/>
    </location>
</feature>
<accession>A0AAE1DTS2</accession>
<evidence type="ECO:0000313" key="4">
    <source>
        <dbReference type="Proteomes" id="UP001283361"/>
    </source>
</evidence>
<protein>
    <recommendedName>
        <fullName evidence="2">CRAL-TRIO domain-containing protein</fullName>
    </recommendedName>
</protein>
<dbReference type="InterPro" id="IPR036865">
    <property type="entry name" value="CRAL-TRIO_dom_sf"/>
</dbReference>
<name>A0AAE1DTS2_9GAST</name>